<evidence type="ECO:0000313" key="3">
    <source>
        <dbReference type="Proteomes" id="UP001386955"/>
    </source>
</evidence>
<feature type="chain" id="PRO_5042894412" description="Secreted protein" evidence="1">
    <location>
        <begin position="32"/>
        <end position="88"/>
    </location>
</feature>
<keyword evidence="3" id="KW-1185">Reference proteome</keyword>
<protein>
    <recommendedName>
        <fullName evidence="4">Secreted protein</fullName>
    </recommendedName>
</protein>
<evidence type="ECO:0008006" key="4">
    <source>
        <dbReference type="Google" id="ProtNLM"/>
    </source>
</evidence>
<sequence>MLPLLALHTFKHTSNVFLVLVIVQFLDSSSSMELPRCSGNLNLFDSLSDFNSVMSRLASFCVCKNLFLGKFLCYESDAVFLIALDSER</sequence>
<accession>A0AAN9T3S0</accession>
<gene>
    <name evidence="2" type="ORF">VNO78_07730</name>
</gene>
<organism evidence="2 3">
    <name type="scientific">Psophocarpus tetragonolobus</name>
    <name type="common">Winged bean</name>
    <name type="synonym">Dolichos tetragonolobus</name>
    <dbReference type="NCBI Taxonomy" id="3891"/>
    <lineage>
        <taxon>Eukaryota</taxon>
        <taxon>Viridiplantae</taxon>
        <taxon>Streptophyta</taxon>
        <taxon>Embryophyta</taxon>
        <taxon>Tracheophyta</taxon>
        <taxon>Spermatophyta</taxon>
        <taxon>Magnoliopsida</taxon>
        <taxon>eudicotyledons</taxon>
        <taxon>Gunneridae</taxon>
        <taxon>Pentapetalae</taxon>
        <taxon>rosids</taxon>
        <taxon>fabids</taxon>
        <taxon>Fabales</taxon>
        <taxon>Fabaceae</taxon>
        <taxon>Papilionoideae</taxon>
        <taxon>50 kb inversion clade</taxon>
        <taxon>NPAAA clade</taxon>
        <taxon>indigoferoid/millettioid clade</taxon>
        <taxon>Phaseoleae</taxon>
        <taxon>Psophocarpus</taxon>
    </lineage>
</organism>
<dbReference type="AlphaFoldDB" id="A0AAN9T3S0"/>
<name>A0AAN9T3S0_PSOTE</name>
<dbReference type="Proteomes" id="UP001386955">
    <property type="component" value="Unassembled WGS sequence"/>
</dbReference>
<comment type="caution">
    <text evidence="2">The sequence shown here is derived from an EMBL/GenBank/DDBJ whole genome shotgun (WGS) entry which is preliminary data.</text>
</comment>
<keyword evidence="1" id="KW-0732">Signal</keyword>
<evidence type="ECO:0000256" key="1">
    <source>
        <dbReference type="SAM" id="SignalP"/>
    </source>
</evidence>
<feature type="signal peptide" evidence="1">
    <location>
        <begin position="1"/>
        <end position="31"/>
    </location>
</feature>
<dbReference type="EMBL" id="JAYMYS010000002">
    <property type="protein sequence ID" value="KAK7406113.1"/>
    <property type="molecule type" value="Genomic_DNA"/>
</dbReference>
<proteinExistence type="predicted"/>
<reference evidence="2 3" key="1">
    <citation type="submission" date="2024-01" db="EMBL/GenBank/DDBJ databases">
        <title>The genomes of 5 underutilized Papilionoideae crops provide insights into root nodulation and disease resistanc.</title>
        <authorList>
            <person name="Jiang F."/>
        </authorList>
    </citation>
    <scope>NUCLEOTIDE SEQUENCE [LARGE SCALE GENOMIC DNA]</scope>
    <source>
        <strain evidence="2">DUOXIRENSHENG_FW03</strain>
        <tissue evidence="2">Leaves</tissue>
    </source>
</reference>
<evidence type="ECO:0000313" key="2">
    <source>
        <dbReference type="EMBL" id="KAK7406113.1"/>
    </source>
</evidence>